<evidence type="ECO:0000313" key="3">
    <source>
        <dbReference type="Proteomes" id="UP001526201"/>
    </source>
</evidence>
<dbReference type="Gene3D" id="3.10.129.10">
    <property type="entry name" value="Hotdog Thioesterase"/>
    <property type="match status" value="1"/>
</dbReference>
<dbReference type="InterPro" id="IPR054485">
    <property type="entry name" value="FlK-like_dom"/>
</dbReference>
<dbReference type="PANTHER" id="PTHR36934">
    <property type="entry name" value="BLR0278 PROTEIN"/>
    <property type="match status" value="1"/>
</dbReference>
<dbReference type="SUPFAM" id="SSF54637">
    <property type="entry name" value="Thioesterase/thiol ester dehydrase-isomerase"/>
    <property type="match status" value="1"/>
</dbReference>
<dbReference type="EMBL" id="JACKTY010000031">
    <property type="protein sequence ID" value="MCV7228145.1"/>
    <property type="molecule type" value="Genomic_DNA"/>
</dbReference>
<name>A0ABT3CF78_9MYCO</name>
<gene>
    <name evidence="2" type="ORF">H7J73_19215</name>
</gene>
<dbReference type="Pfam" id="PF22636">
    <property type="entry name" value="FlK"/>
    <property type="match status" value="1"/>
</dbReference>
<evidence type="ECO:0000259" key="1">
    <source>
        <dbReference type="Pfam" id="PF22636"/>
    </source>
</evidence>
<sequence>MHRTVGAADTAAAWGPDFPAAASTPFVLSLAELVCHGMLADGLADDEITVGAGVELTHDRPSPVGATLTARATLQDRQGRKAFFTVEVTDDNGQPVAHVKHTRAVLKRSVIESALATG</sequence>
<organism evidence="2 3">
    <name type="scientific">Mycolicibacterium komossense</name>
    <dbReference type="NCBI Taxonomy" id="1779"/>
    <lineage>
        <taxon>Bacteria</taxon>
        <taxon>Bacillati</taxon>
        <taxon>Actinomycetota</taxon>
        <taxon>Actinomycetes</taxon>
        <taxon>Mycobacteriales</taxon>
        <taxon>Mycobacteriaceae</taxon>
        <taxon>Mycolicibacterium</taxon>
    </lineage>
</organism>
<proteinExistence type="predicted"/>
<accession>A0ABT3CF78</accession>
<protein>
    <submittedName>
        <fullName evidence="2">Thioesterase</fullName>
    </submittedName>
</protein>
<dbReference type="InterPro" id="IPR029069">
    <property type="entry name" value="HotDog_dom_sf"/>
</dbReference>
<dbReference type="InterPro" id="IPR025540">
    <property type="entry name" value="FlK"/>
</dbReference>
<dbReference type="Proteomes" id="UP001526201">
    <property type="component" value="Unassembled WGS sequence"/>
</dbReference>
<keyword evidence="3" id="KW-1185">Reference proteome</keyword>
<comment type="caution">
    <text evidence="2">The sequence shown here is derived from an EMBL/GenBank/DDBJ whole genome shotgun (WGS) entry which is preliminary data.</text>
</comment>
<feature type="domain" description="Fluoroacetyl-CoA-specific thioesterase-like" evidence="1">
    <location>
        <begin position="6"/>
        <end position="108"/>
    </location>
</feature>
<dbReference type="PANTHER" id="PTHR36934:SF1">
    <property type="entry name" value="THIOESTERASE DOMAIN-CONTAINING PROTEIN"/>
    <property type="match status" value="1"/>
</dbReference>
<reference evidence="2 3" key="1">
    <citation type="journal article" date="2022" name="BMC Genomics">
        <title>Comparative genome analysis of mycobacteria focusing on tRNA and non-coding RNA.</title>
        <authorList>
            <person name="Behra P.R.K."/>
            <person name="Pettersson B.M.F."/>
            <person name="Ramesh M."/>
            <person name="Das S."/>
            <person name="Dasgupta S."/>
            <person name="Kirsebom L.A."/>
        </authorList>
    </citation>
    <scope>NUCLEOTIDE SEQUENCE [LARGE SCALE GENOMIC DNA]</scope>
    <source>
        <strain evidence="2 3">DSM 44078</strain>
    </source>
</reference>
<evidence type="ECO:0000313" key="2">
    <source>
        <dbReference type="EMBL" id="MCV7228145.1"/>
    </source>
</evidence>